<dbReference type="OrthoDB" id="9802050at2"/>
<dbReference type="Gene3D" id="3.40.630.40">
    <property type="entry name" value="Zn-dependent exopeptidases"/>
    <property type="match status" value="1"/>
</dbReference>
<keyword evidence="2" id="KW-1185">Reference proteome</keyword>
<proteinExistence type="predicted"/>
<keyword evidence="1" id="KW-0378">Hydrolase</keyword>
<sequence>MTGIEEIGGPGGEPIRILRPARQSRPLVLASPHSGMRYPRAFLALSRLPLSDLRASEDSHVDTLFRGAQRLGVPLLSALFPRVYVDVNRERLELDPSMFHDALPPETRTESPRVRAGLGTLPRLAGEGYHIYRRKLSFVDAERRLRACYDPYHAALRDLIEATRARFGYCVVLDCHSMPSAAVAEPGRGALPPDIVLGDRDGASCDPCVTAAAEAVLSAAGLRVRRNQPYAGGFTTSHYGRPRQGVHVLQLEINRAIYMDEATREPHAGMARLATVLPGLVGALGALPGMALAAE</sequence>
<protein>
    <submittedName>
        <fullName evidence="1">N-formylglutamate amidohydrolase</fullName>
    </submittedName>
</protein>
<dbReference type="Proteomes" id="UP000434582">
    <property type="component" value="Unassembled WGS sequence"/>
</dbReference>
<name>A0A7X2D202_9PROT</name>
<organism evidence="1 2">
    <name type="scientific">Roseospira navarrensis</name>
    <dbReference type="NCBI Taxonomy" id="140058"/>
    <lineage>
        <taxon>Bacteria</taxon>
        <taxon>Pseudomonadati</taxon>
        <taxon>Pseudomonadota</taxon>
        <taxon>Alphaproteobacteria</taxon>
        <taxon>Rhodospirillales</taxon>
        <taxon>Rhodospirillaceae</taxon>
        <taxon>Roseospira</taxon>
    </lineage>
</organism>
<reference evidence="1 2" key="1">
    <citation type="submission" date="2019-10" db="EMBL/GenBank/DDBJ databases">
        <title>Draft whole-genome sequence of the purple nonsulfur photosynthetic bacterium Roseospira navarrensis DSM 15114.</title>
        <authorList>
            <person name="Kyndt J.A."/>
            <person name="Meyer T.E."/>
        </authorList>
    </citation>
    <scope>NUCLEOTIDE SEQUENCE [LARGE SCALE GENOMIC DNA]</scope>
    <source>
        <strain evidence="1 2">DSM 15114</strain>
    </source>
</reference>
<comment type="caution">
    <text evidence="1">The sequence shown here is derived from an EMBL/GenBank/DDBJ whole genome shotgun (WGS) entry which is preliminary data.</text>
</comment>
<dbReference type="GO" id="GO:0016787">
    <property type="term" value="F:hydrolase activity"/>
    <property type="evidence" value="ECO:0007669"/>
    <property type="project" value="UniProtKB-KW"/>
</dbReference>
<dbReference type="EMBL" id="WIVE01000002">
    <property type="protein sequence ID" value="MQX35243.1"/>
    <property type="molecule type" value="Genomic_DNA"/>
</dbReference>
<gene>
    <name evidence="1" type="ORF">GHC57_01790</name>
</gene>
<dbReference type="AlphaFoldDB" id="A0A7X2D202"/>
<evidence type="ECO:0000313" key="1">
    <source>
        <dbReference type="EMBL" id="MQX35243.1"/>
    </source>
</evidence>
<accession>A0A7X2D202</accession>
<dbReference type="SUPFAM" id="SSF53187">
    <property type="entry name" value="Zn-dependent exopeptidases"/>
    <property type="match status" value="1"/>
</dbReference>
<dbReference type="Pfam" id="PF05013">
    <property type="entry name" value="FGase"/>
    <property type="match status" value="1"/>
</dbReference>
<dbReference type="InterPro" id="IPR007709">
    <property type="entry name" value="N-FG_amidohydro"/>
</dbReference>
<dbReference type="RefSeq" id="WP_153340525.1">
    <property type="nucleotide sequence ID" value="NZ_WIVE01000002.1"/>
</dbReference>
<evidence type="ECO:0000313" key="2">
    <source>
        <dbReference type="Proteomes" id="UP000434582"/>
    </source>
</evidence>